<sequence length="51" mass="5680">MQARLERLSRMGIPTEFHSYAGLSHGFGIGTGTVADGWIKDAIVFWQTQIK</sequence>
<protein>
    <recommendedName>
        <fullName evidence="2">Dienelactone hydrolase domain-containing protein</fullName>
    </recommendedName>
</protein>
<gene>
    <name evidence="1" type="ORF">SDC9_202703</name>
</gene>
<reference evidence="1" key="1">
    <citation type="submission" date="2019-08" db="EMBL/GenBank/DDBJ databases">
        <authorList>
            <person name="Kucharzyk K."/>
            <person name="Murdoch R.W."/>
            <person name="Higgins S."/>
            <person name="Loffler F."/>
        </authorList>
    </citation>
    <scope>NUCLEOTIDE SEQUENCE</scope>
</reference>
<dbReference type="EMBL" id="VSSQ01123817">
    <property type="protein sequence ID" value="MPN55024.1"/>
    <property type="molecule type" value="Genomic_DNA"/>
</dbReference>
<organism evidence="1">
    <name type="scientific">bioreactor metagenome</name>
    <dbReference type="NCBI Taxonomy" id="1076179"/>
    <lineage>
        <taxon>unclassified sequences</taxon>
        <taxon>metagenomes</taxon>
        <taxon>ecological metagenomes</taxon>
    </lineage>
</organism>
<evidence type="ECO:0000313" key="1">
    <source>
        <dbReference type="EMBL" id="MPN55024.1"/>
    </source>
</evidence>
<name>A0A645J3F4_9ZZZZ</name>
<evidence type="ECO:0008006" key="2">
    <source>
        <dbReference type="Google" id="ProtNLM"/>
    </source>
</evidence>
<comment type="caution">
    <text evidence="1">The sequence shown here is derived from an EMBL/GenBank/DDBJ whole genome shotgun (WGS) entry which is preliminary data.</text>
</comment>
<accession>A0A645J3F4</accession>
<proteinExistence type="predicted"/>
<dbReference type="AlphaFoldDB" id="A0A645J3F4"/>